<comment type="caution">
    <text evidence="2">The sequence shown here is derived from an EMBL/GenBank/DDBJ whole genome shotgun (WGS) entry which is preliminary data.</text>
</comment>
<feature type="compositionally biased region" description="Low complexity" evidence="1">
    <location>
        <begin position="109"/>
        <end position="120"/>
    </location>
</feature>
<dbReference type="OrthoDB" id="531008at2759"/>
<evidence type="ECO:0000313" key="2">
    <source>
        <dbReference type="EMBL" id="MQL80624.1"/>
    </source>
</evidence>
<accession>A0A843UF99</accession>
<organism evidence="2 3">
    <name type="scientific">Colocasia esculenta</name>
    <name type="common">Wild taro</name>
    <name type="synonym">Arum esculentum</name>
    <dbReference type="NCBI Taxonomy" id="4460"/>
    <lineage>
        <taxon>Eukaryota</taxon>
        <taxon>Viridiplantae</taxon>
        <taxon>Streptophyta</taxon>
        <taxon>Embryophyta</taxon>
        <taxon>Tracheophyta</taxon>
        <taxon>Spermatophyta</taxon>
        <taxon>Magnoliopsida</taxon>
        <taxon>Liliopsida</taxon>
        <taxon>Araceae</taxon>
        <taxon>Aroideae</taxon>
        <taxon>Colocasieae</taxon>
        <taxon>Colocasia</taxon>
    </lineage>
</organism>
<protein>
    <submittedName>
        <fullName evidence="2">Uncharacterized protein</fullName>
    </submittedName>
</protein>
<dbReference type="Proteomes" id="UP000652761">
    <property type="component" value="Unassembled WGS sequence"/>
</dbReference>
<reference evidence="2" key="1">
    <citation type="submission" date="2017-07" db="EMBL/GenBank/DDBJ databases">
        <title>Taro Niue Genome Assembly and Annotation.</title>
        <authorList>
            <person name="Atibalentja N."/>
            <person name="Keating K."/>
            <person name="Fields C.J."/>
        </authorList>
    </citation>
    <scope>NUCLEOTIDE SEQUENCE</scope>
    <source>
        <strain evidence="2">Niue_2</strain>
        <tissue evidence="2">Leaf</tissue>
    </source>
</reference>
<gene>
    <name evidence="2" type="ORF">Taro_013081</name>
</gene>
<sequence length="369" mass="41553">MIYFRDINVIFLNKIPLHPAASRVRWPRHLLHRNTSRTFLSTFIPEDSSSSPHFYTRILQKLVLSSLFPVHVSSSPASKGPSLHERAKKGKGFAAKRCRPFTPLLSCHTTPTPSRSPLSPQQLVGRPETLEPVDSSTSSLSFSLSHDQILRLRVKIPTPLMALCHLRNPLLFTSRELQPVPSVSRLAEERLRWDAQRSPSCRVLLLECSAKKSRGSRKPKTTRSNTDLCNELRHFVFAMGLPENHVPSTKELLEHGRWVALQRDPVPLCSSVSATEDLAYIVRRKGHKEITKLLMNSTTGDSTTEKQVENDCHFGKVSTEESIDVPETRNIYDVEAESSHEGTTSCRQSSEVKIAGGIDFKFVLFLSLR</sequence>
<proteinExistence type="predicted"/>
<evidence type="ECO:0000313" key="3">
    <source>
        <dbReference type="Proteomes" id="UP000652761"/>
    </source>
</evidence>
<keyword evidence="3" id="KW-1185">Reference proteome</keyword>
<dbReference type="PANTHER" id="PTHR47434">
    <property type="entry name" value="PROTEIN PTST HOMOLOG 3, CHLOROPLASTIC"/>
    <property type="match status" value="1"/>
</dbReference>
<dbReference type="AlphaFoldDB" id="A0A843UF99"/>
<feature type="region of interest" description="Disordered" evidence="1">
    <location>
        <begin position="106"/>
        <end position="137"/>
    </location>
</feature>
<evidence type="ECO:0000256" key="1">
    <source>
        <dbReference type="SAM" id="MobiDB-lite"/>
    </source>
</evidence>
<dbReference type="PANTHER" id="PTHR47434:SF2">
    <property type="entry name" value="PROTEIN PTST HOMOLOG 3, CHLOROPLASTIC"/>
    <property type="match status" value="1"/>
</dbReference>
<name>A0A843UF99_COLES</name>
<dbReference type="EMBL" id="NMUH01000518">
    <property type="protein sequence ID" value="MQL80624.1"/>
    <property type="molecule type" value="Genomic_DNA"/>
</dbReference>